<accession>M3CW59</accession>
<gene>
    <name evidence="2" type="ORF">SEPMUDRAFT_55183</name>
</gene>
<dbReference type="RefSeq" id="XP_016756027.1">
    <property type="nucleotide sequence ID" value="XM_016909341.1"/>
</dbReference>
<evidence type="ECO:0000313" key="2">
    <source>
        <dbReference type="EMBL" id="EMF07906.1"/>
    </source>
</evidence>
<evidence type="ECO:0000259" key="1">
    <source>
        <dbReference type="Pfam" id="PF00125"/>
    </source>
</evidence>
<dbReference type="GeneID" id="27906478"/>
<feature type="domain" description="Core Histone H2A/H2B/H3" evidence="1">
    <location>
        <begin position="1"/>
        <end position="50"/>
    </location>
</feature>
<dbReference type="HOGENOM" id="CLU_078295_6_2_1"/>
<dbReference type="STRING" id="692275.M3CW59"/>
<sequence>KSIELLIRRLLFLRICREITMDLATNASNSVCRFQAKALLCLQEATEAFLI</sequence>
<dbReference type="Proteomes" id="UP000016931">
    <property type="component" value="Unassembled WGS sequence"/>
</dbReference>
<reference evidence="2 3" key="1">
    <citation type="journal article" date="2012" name="PLoS Pathog.">
        <title>Diverse lifestyles and strategies of plant pathogenesis encoded in the genomes of eighteen Dothideomycetes fungi.</title>
        <authorList>
            <person name="Ohm R.A."/>
            <person name="Feau N."/>
            <person name="Henrissat B."/>
            <person name="Schoch C.L."/>
            <person name="Horwitz B.A."/>
            <person name="Barry K.W."/>
            <person name="Condon B.J."/>
            <person name="Copeland A.C."/>
            <person name="Dhillon B."/>
            <person name="Glaser F."/>
            <person name="Hesse C.N."/>
            <person name="Kosti I."/>
            <person name="LaButti K."/>
            <person name="Lindquist E.A."/>
            <person name="Lucas S."/>
            <person name="Salamov A.A."/>
            <person name="Bradshaw R.E."/>
            <person name="Ciuffetti L."/>
            <person name="Hamelin R.C."/>
            <person name="Kema G.H.J."/>
            <person name="Lawrence C."/>
            <person name="Scott J.A."/>
            <person name="Spatafora J.W."/>
            <person name="Turgeon B.G."/>
            <person name="de Wit P.J.G.M."/>
            <person name="Zhong S."/>
            <person name="Goodwin S.B."/>
            <person name="Grigoriev I.V."/>
        </authorList>
    </citation>
    <scope>NUCLEOTIDE SEQUENCE [LARGE SCALE GENOMIC DNA]</scope>
    <source>
        <strain evidence="2 3">SO2202</strain>
    </source>
</reference>
<dbReference type="OrthoDB" id="5413114at2759"/>
<name>M3CW59_SPHMS</name>
<dbReference type="InterPro" id="IPR009072">
    <property type="entry name" value="Histone-fold"/>
</dbReference>
<dbReference type="GO" id="GO:0046982">
    <property type="term" value="F:protein heterodimerization activity"/>
    <property type="evidence" value="ECO:0007669"/>
    <property type="project" value="InterPro"/>
</dbReference>
<protein>
    <recommendedName>
        <fullName evidence="1">Core Histone H2A/H2B/H3 domain-containing protein</fullName>
    </recommendedName>
</protein>
<dbReference type="Gene3D" id="1.10.20.10">
    <property type="entry name" value="Histone, subunit A"/>
    <property type="match status" value="1"/>
</dbReference>
<evidence type="ECO:0000313" key="3">
    <source>
        <dbReference type="Proteomes" id="UP000016931"/>
    </source>
</evidence>
<dbReference type="EMBL" id="KB456281">
    <property type="protein sequence ID" value="EMF07906.1"/>
    <property type="molecule type" value="Genomic_DNA"/>
</dbReference>
<dbReference type="Pfam" id="PF00125">
    <property type="entry name" value="Histone"/>
    <property type="match status" value="1"/>
</dbReference>
<proteinExistence type="predicted"/>
<dbReference type="AlphaFoldDB" id="M3CW59"/>
<dbReference type="InterPro" id="IPR007125">
    <property type="entry name" value="H2A/H2B/H3"/>
</dbReference>
<dbReference type="SUPFAM" id="SSF47113">
    <property type="entry name" value="Histone-fold"/>
    <property type="match status" value="1"/>
</dbReference>
<dbReference type="GO" id="GO:0003677">
    <property type="term" value="F:DNA binding"/>
    <property type="evidence" value="ECO:0007669"/>
    <property type="project" value="InterPro"/>
</dbReference>
<organism evidence="2 3">
    <name type="scientific">Sphaerulina musiva (strain SO2202)</name>
    <name type="common">Poplar stem canker fungus</name>
    <name type="synonym">Septoria musiva</name>
    <dbReference type="NCBI Taxonomy" id="692275"/>
    <lineage>
        <taxon>Eukaryota</taxon>
        <taxon>Fungi</taxon>
        <taxon>Dikarya</taxon>
        <taxon>Ascomycota</taxon>
        <taxon>Pezizomycotina</taxon>
        <taxon>Dothideomycetes</taxon>
        <taxon>Dothideomycetidae</taxon>
        <taxon>Mycosphaerellales</taxon>
        <taxon>Mycosphaerellaceae</taxon>
        <taxon>Sphaerulina</taxon>
    </lineage>
</organism>
<feature type="non-terminal residue" evidence="2">
    <location>
        <position position="1"/>
    </location>
</feature>
<keyword evidence="3" id="KW-1185">Reference proteome</keyword>